<evidence type="ECO:0000313" key="1">
    <source>
        <dbReference type="EMBL" id="QVP48553.1"/>
    </source>
</evidence>
<protein>
    <submittedName>
        <fullName evidence="1">Uncharacterized protein</fullName>
    </submittedName>
</protein>
<gene>
    <name evidence="1" type="ORF">AIT66_14350</name>
</gene>
<dbReference type="EMBL" id="CP074596">
    <property type="protein sequence ID" value="QVP48553.1"/>
    <property type="molecule type" value="Genomic_DNA"/>
</dbReference>
<organism evidence="1">
    <name type="scientific">Salmonella enterica subsp. salamae</name>
    <dbReference type="NCBI Taxonomy" id="59202"/>
    <lineage>
        <taxon>Bacteria</taxon>
        <taxon>Pseudomonadati</taxon>
        <taxon>Pseudomonadota</taxon>
        <taxon>Gammaproteobacteria</taxon>
        <taxon>Enterobacterales</taxon>
        <taxon>Enterobacteriaceae</taxon>
        <taxon>Salmonella</taxon>
    </lineage>
</organism>
<dbReference type="AlphaFoldDB" id="A0A8E6MHP8"/>
<reference evidence="1" key="1">
    <citation type="submission" date="2018-07" db="EMBL/GenBank/DDBJ databases">
        <authorList>
            <consortium name="GenomeTrakr network: Whole genome sequencing for foodborne pathogen traceback"/>
        </authorList>
    </citation>
    <scope>NUCLEOTIDE SEQUENCE</scope>
    <source>
        <strain evidence="1">CFSAN001015</strain>
    </source>
</reference>
<reference evidence="1" key="2">
    <citation type="submission" date="2021-05" db="EMBL/GenBank/DDBJ databases">
        <title>Whole genome PacBio Sequel sequence of Salmonella enterica subsp. enterica.</title>
        <authorList>
            <person name="Hoffmann M."/>
            <person name="Balkey M."/>
            <person name="Luo Y."/>
        </authorList>
    </citation>
    <scope>NUCLEOTIDE SEQUENCE</scope>
    <source>
        <strain evidence="1">CFSAN001015</strain>
    </source>
</reference>
<accession>A0A8E6MHP8</accession>
<name>A0A8E6MHP8_SALER</name>
<proteinExistence type="predicted"/>
<sequence length="51" mass="5970">MQKACVEVMEEKLRELLIPCTISTLKAKAQYRCWNWSGTYQGTRQAYNAAW</sequence>